<dbReference type="NCBIfam" id="TIGR00621">
    <property type="entry name" value="ssb"/>
    <property type="match status" value="1"/>
</dbReference>
<dbReference type="HOGENOM" id="CLU_078758_0_2_10"/>
<evidence type="ECO:0000256" key="1">
    <source>
        <dbReference type="ARBA" id="ARBA00023125"/>
    </source>
</evidence>
<evidence type="ECO:0000256" key="2">
    <source>
        <dbReference type="HAMAP-Rule" id="MF_00984"/>
    </source>
</evidence>
<keyword evidence="2" id="KW-0233">DNA recombination</keyword>
<dbReference type="GO" id="GO:0006260">
    <property type="term" value="P:DNA replication"/>
    <property type="evidence" value="ECO:0007669"/>
    <property type="project" value="UniProtKB-UniRule"/>
</dbReference>
<keyword evidence="2" id="KW-0235">DNA replication</keyword>
<dbReference type="InterPro" id="IPR011344">
    <property type="entry name" value="ssDNA-bd"/>
</dbReference>
<comment type="function">
    <text evidence="2">Plays an important role in DNA replication, recombination and repair. Binds to ssDNA and to an array of partner proteins to recruit them to their sites of action during DNA metabolism.</text>
</comment>
<dbReference type="Gene3D" id="2.40.50.140">
    <property type="entry name" value="Nucleic acid-binding proteins"/>
    <property type="match status" value="1"/>
</dbReference>
<feature type="short sequence motif" description="Important for interaction with partner proteins" evidence="2">
    <location>
        <begin position="165"/>
        <end position="170"/>
    </location>
</feature>
<evidence type="ECO:0000313" key="6">
    <source>
        <dbReference type="Proteomes" id="UP000002011"/>
    </source>
</evidence>
<dbReference type="HAMAP" id="MF_00984">
    <property type="entry name" value="SSB"/>
    <property type="match status" value="1"/>
</dbReference>
<dbReference type="GO" id="GO:0006281">
    <property type="term" value="P:DNA repair"/>
    <property type="evidence" value="ECO:0007669"/>
    <property type="project" value="UniProtKB-UniRule"/>
</dbReference>
<keyword evidence="2" id="KW-0234">DNA repair</keyword>
<dbReference type="eggNOG" id="COG0629">
    <property type="taxonomic scope" value="Bacteria"/>
</dbReference>
<evidence type="ECO:0000313" key="5">
    <source>
        <dbReference type="EMBL" id="ACT95640.1"/>
    </source>
</evidence>
<dbReference type="KEGG" id="dfe:Dfer_4439"/>
<dbReference type="SUPFAM" id="SSF50249">
    <property type="entry name" value="Nucleic acid-binding proteins"/>
    <property type="match status" value="1"/>
</dbReference>
<dbReference type="PANTHER" id="PTHR10302">
    <property type="entry name" value="SINGLE-STRANDED DNA-BINDING PROTEIN"/>
    <property type="match status" value="1"/>
</dbReference>
<dbReference type="EMBL" id="CP001619">
    <property type="protein sequence ID" value="ACT95640.1"/>
    <property type="molecule type" value="Genomic_DNA"/>
</dbReference>
<keyword evidence="1 2" id="KW-0238">DNA-binding</keyword>
<dbReference type="RefSeq" id="WP_015813883.1">
    <property type="nucleotide sequence ID" value="NC_013037.1"/>
</dbReference>
<accession>C6W2S7</accession>
<dbReference type="Pfam" id="PF00436">
    <property type="entry name" value="SSB"/>
    <property type="match status" value="1"/>
</dbReference>
<feature type="compositionally biased region" description="Gly residues" evidence="4">
    <location>
        <begin position="110"/>
        <end position="133"/>
    </location>
</feature>
<gene>
    <name evidence="5" type="ordered locus">Dfer_4439</name>
</gene>
<sequence>MAGSVNKVILIGNLGSDPEVRYLESGSAVAKFNIATTETYTNKNGERVDNTEWHRIELWEGLAKVAEKYLKKGNQVYIEGRIRTDTWTDKEGQQRTGVTIRANSMTLLGGPSGGGPSGGGNSGGDYNQGGQQGGYQQSGNAPRSNNGPRPSDPIPPSMAAGSNDDDDLPF</sequence>
<dbReference type="PROSITE" id="PS50935">
    <property type="entry name" value="SSB"/>
    <property type="match status" value="1"/>
</dbReference>
<dbReference type="OrthoDB" id="9809878at2"/>
<comment type="subunit">
    <text evidence="2">Homotetramer.</text>
</comment>
<name>C6W2S7_DYAFD</name>
<dbReference type="InterPro" id="IPR012340">
    <property type="entry name" value="NA-bd_OB-fold"/>
</dbReference>
<keyword evidence="6" id="KW-1185">Reference proteome</keyword>
<evidence type="ECO:0000256" key="3">
    <source>
        <dbReference type="RuleBase" id="RU000524"/>
    </source>
</evidence>
<reference evidence="5 6" key="1">
    <citation type="journal article" date="2009" name="Stand. Genomic Sci.">
        <title>Complete genome sequence of Dyadobacter fermentans type strain (NS114).</title>
        <authorList>
            <person name="Lang E."/>
            <person name="Lapidus A."/>
            <person name="Chertkov O."/>
            <person name="Brettin T."/>
            <person name="Detter J.C."/>
            <person name="Han C."/>
            <person name="Copeland A."/>
            <person name="Glavina Del Rio T."/>
            <person name="Nolan M."/>
            <person name="Chen F."/>
            <person name="Lucas S."/>
            <person name="Tice H."/>
            <person name="Cheng J.F."/>
            <person name="Land M."/>
            <person name="Hauser L."/>
            <person name="Chang Y.J."/>
            <person name="Jeffries C.D."/>
            <person name="Kopitz M."/>
            <person name="Bruce D."/>
            <person name="Goodwin L."/>
            <person name="Pitluck S."/>
            <person name="Ovchinnikova G."/>
            <person name="Pati A."/>
            <person name="Ivanova N."/>
            <person name="Mavrommatis K."/>
            <person name="Chen A."/>
            <person name="Palaniappan K."/>
            <person name="Chain P."/>
            <person name="Bristow J."/>
            <person name="Eisen J.A."/>
            <person name="Markowitz V."/>
            <person name="Hugenholtz P."/>
            <person name="Goker M."/>
            <person name="Rohde M."/>
            <person name="Kyrpides N.C."/>
            <person name="Klenk H.P."/>
        </authorList>
    </citation>
    <scope>NUCLEOTIDE SEQUENCE [LARGE SCALE GENOMIC DNA]</scope>
    <source>
        <strain evidence="6">ATCC 700827 / DSM 18053 / CIP 107007 / KCTC 52180 / NS114</strain>
    </source>
</reference>
<evidence type="ECO:0000256" key="4">
    <source>
        <dbReference type="SAM" id="MobiDB-lite"/>
    </source>
</evidence>
<dbReference type="AlphaFoldDB" id="C6W2S7"/>
<protein>
    <recommendedName>
        <fullName evidence="2 3">Single-stranded DNA-binding protein</fullName>
        <shortName evidence="2">SSB</shortName>
    </recommendedName>
</protein>
<organism evidence="5 6">
    <name type="scientific">Dyadobacter fermentans (strain ATCC 700827 / DSM 18053 / CIP 107007 / KCTC 52180 / NS114)</name>
    <dbReference type="NCBI Taxonomy" id="471854"/>
    <lineage>
        <taxon>Bacteria</taxon>
        <taxon>Pseudomonadati</taxon>
        <taxon>Bacteroidota</taxon>
        <taxon>Cytophagia</taxon>
        <taxon>Cytophagales</taxon>
        <taxon>Spirosomataceae</taxon>
        <taxon>Dyadobacter</taxon>
    </lineage>
</organism>
<dbReference type="PANTHER" id="PTHR10302:SF0">
    <property type="entry name" value="SINGLE-STRANDED DNA-BINDING PROTEIN, MITOCHONDRIAL"/>
    <property type="match status" value="1"/>
</dbReference>
<dbReference type="GO" id="GO:0006310">
    <property type="term" value="P:DNA recombination"/>
    <property type="evidence" value="ECO:0007669"/>
    <property type="project" value="UniProtKB-UniRule"/>
</dbReference>
<dbReference type="STRING" id="471854.Dfer_4439"/>
<dbReference type="CDD" id="cd04496">
    <property type="entry name" value="SSB_OBF"/>
    <property type="match status" value="1"/>
</dbReference>
<dbReference type="Proteomes" id="UP000002011">
    <property type="component" value="Chromosome"/>
</dbReference>
<dbReference type="GO" id="GO:0003697">
    <property type="term" value="F:single-stranded DNA binding"/>
    <property type="evidence" value="ECO:0007669"/>
    <property type="project" value="UniProtKB-UniRule"/>
</dbReference>
<comment type="caution">
    <text evidence="2">Lacks conserved residue(s) required for the propagation of feature annotation.</text>
</comment>
<dbReference type="GO" id="GO:0009295">
    <property type="term" value="C:nucleoid"/>
    <property type="evidence" value="ECO:0007669"/>
    <property type="project" value="TreeGrafter"/>
</dbReference>
<dbReference type="InterPro" id="IPR000424">
    <property type="entry name" value="Primosome_PriB/ssb"/>
</dbReference>
<feature type="region of interest" description="Disordered" evidence="4">
    <location>
        <begin position="102"/>
        <end position="170"/>
    </location>
</feature>
<keyword evidence="2" id="KW-0227">DNA damage</keyword>
<proteinExistence type="inferred from homology"/>